<sequence length="89" mass="10173">MDQINQNNDQSKSVNTSECIDIDIDIDIDIFEHEETMSTTNLCISCMKSYRAIAFVPCAHYVSCLACRHGMKECPICRKTIMGCLRIYE</sequence>
<dbReference type="OrthoDB" id="297881at2759"/>
<keyword evidence="3" id="KW-0862">Zinc</keyword>
<dbReference type="Pfam" id="PF13920">
    <property type="entry name" value="zf-C3HC4_3"/>
    <property type="match status" value="1"/>
</dbReference>
<accession>A0A818SZX1</accession>
<proteinExistence type="predicted"/>
<dbReference type="AlphaFoldDB" id="A0A818SZX1"/>
<dbReference type="FunFam" id="1.10.1170.10:FF:000002">
    <property type="entry name" value="Baculoviral IAP repeat containing 7"/>
    <property type="match status" value="1"/>
</dbReference>
<evidence type="ECO:0000256" key="3">
    <source>
        <dbReference type="ARBA" id="ARBA00022833"/>
    </source>
</evidence>
<dbReference type="GO" id="GO:0008270">
    <property type="term" value="F:zinc ion binding"/>
    <property type="evidence" value="ECO:0007669"/>
    <property type="project" value="UniProtKB-KW"/>
</dbReference>
<organism evidence="7 8">
    <name type="scientific">Rotaria sordida</name>
    <dbReference type="NCBI Taxonomy" id="392033"/>
    <lineage>
        <taxon>Eukaryota</taxon>
        <taxon>Metazoa</taxon>
        <taxon>Spiralia</taxon>
        <taxon>Gnathifera</taxon>
        <taxon>Rotifera</taxon>
        <taxon>Eurotatoria</taxon>
        <taxon>Bdelloidea</taxon>
        <taxon>Philodinida</taxon>
        <taxon>Philodinidae</taxon>
        <taxon>Rotaria</taxon>
    </lineage>
</organism>
<comment type="caution">
    <text evidence="7">The sequence shown here is derived from an EMBL/GenBank/DDBJ whole genome shotgun (WGS) entry which is preliminary data.</text>
</comment>
<dbReference type="SUPFAM" id="SSF57850">
    <property type="entry name" value="RING/U-box"/>
    <property type="match status" value="1"/>
</dbReference>
<gene>
    <name evidence="7" type="ORF">OTI717_LOCUS10934</name>
    <name evidence="6" type="ORF">RFH988_LOCUS35184</name>
</gene>
<evidence type="ECO:0000256" key="4">
    <source>
        <dbReference type="PROSITE-ProRule" id="PRU00175"/>
    </source>
</evidence>
<evidence type="ECO:0000313" key="7">
    <source>
        <dbReference type="EMBL" id="CAF3676638.1"/>
    </source>
</evidence>
<protein>
    <recommendedName>
        <fullName evidence="5">RING-type domain-containing protein</fullName>
    </recommendedName>
</protein>
<evidence type="ECO:0000259" key="5">
    <source>
        <dbReference type="PROSITE" id="PS50089"/>
    </source>
</evidence>
<evidence type="ECO:0000313" key="8">
    <source>
        <dbReference type="Proteomes" id="UP000663823"/>
    </source>
</evidence>
<keyword evidence="1" id="KW-0479">Metal-binding</keyword>
<dbReference type="EMBL" id="CAJNOO010005230">
    <property type="protein sequence ID" value="CAF1409763.1"/>
    <property type="molecule type" value="Genomic_DNA"/>
</dbReference>
<evidence type="ECO:0000313" key="6">
    <source>
        <dbReference type="EMBL" id="CAF1409763.1"/>
    </source>
</evidence>
<dbReference type="InterPro" id="IPR013083">
    <property type="entry name" value="Znf_RING/FYVE/PHD"/>
</dbReference>
<evidence type="ECO:0000256" key="1">
    <source>
        <dbReference type="ARBA" id="ARBA00022723"/>
    </source>
</evidence>
<dbReference type="PROSITE" id="PS50089">
    <property type="entry name" value="ZF_RING_2"/>
    <property type="match status" value="1"/>
</dbReference>
<dbReference type="EMBL" id="CAJOAX010001015">
    <property type="protein sequence ID" value="CAF3676638.1"/>
    <property type="molecule type" value="Genomic_DNA"/>
</dbReference>
<dbReference type="Gene3D" id="3.30.40.10">
    <property type="entry name" value="Zinc/RING finger domain, C3HC4 (zinc finger)"/>
    <property type="match status" value="1"/>
</dbReference>
<name>A0A818SZX1_9BILA</name>
<feature type="domain" description="RING-type" evidence="5">
    <location>
        <begin position="43"/>
        <end position="78"/>
    </location>
</feature>
<dbReference type="InterPro" id="IPR001841">
    <property type="entry name" value="Znf_RING"/>
</dbReference>
<reference evidence="7" key="1">
    <citation type="submission" date="2021-02" db="EMBL/GenBank/DDBJ databases">
        <authorList>
            <person name="Nowell W R."/>
        </authorList>
    </citation>
    <scope>NUCLEOTIDE SEQUENCE</scope>
</reference>
<dbReference type="Proteomes" id="UP000663882">
    <property type="component" value="Unassembled WGS sequence"/>
</dbReference>
<keyword evidence="2 4" id="KW-0863">Zinc-finger</keyword>
<dbReference type="Proteomes" id="UP000663823">
    <property type="component" value="Unassembled WGS sequence"/>
</dbReference>
<evidence type="ECO:0000256" key="2">
    <source>
        <dbReference type="ARBA" id="ARBA00022771"/>
    </source>
</evidence>